<dbReference type="AlphaFoldDB" id="A0AAV6TY65"/>
<name>A0AAV6TY65_9ARAC</name>
<feature type="compositionally biased region" description="Low complexity" evidence="2">
    <location>
        <begin position="7"/>
        <end position="22"/>
    </location>
</feature>
<keyword evidence="5" id="KW-1185">Reference proteome</keyword>
<dbReference type="Proteomes" id="UP000827092">
    <property type="component" value="Unassembled WGS sequence"/>
</dbReference>
<dbReference type="InterPro" id="IPR013761">
    <property type="entry name" value="SAM/pointed_sf"/>
</dbReference>
<feature type="domain" description="SAM" evidence="3">
    <location>
        <begin position="172"/>
        <end position="237"/>
    </location>
</feature>
<protein>
    <recommendedName>
        <fullName evidence="3">SAM domain-containing protein</fullName>
    </recommendedName>
</protein>
<accession>A0AAV6TY65</accession>
<feature type="region of interest" description="Disordered" evidence="2">
    <location>
        <begin position="1"/>
        <end position="25"/>
    </location>
</feature>
<sequence length="260" mass="29402">NQALADLNLSPSSLSSDQSMESKASADPCNLFISEKNSESLAEDYYRKKVQAAKAMRRPIKSIESAQVPSSMWAGYGFSQSMPASVIKEAANQYYFNYNNDGGSRSSSEDSDSWENVVLKDCLDANVWSNNNSPPPPYSRHAQELSKLEGKSLLTFSHSNYFDFLRNMPVPFDYVTKDILPELLWQHGLHKYIDVFTKEEIDYQTFLVLTDHDLKTLGIAHHARMKIVCLIKELQDTRTNFKSKNFDAAPGAERKSESSF</sequence>
<reference evidence="4 5" key="1">
    <citation type="journal article" date="2022" name="Nat. Ecol. Evol.">
        <title>A masculinizing supergene underlies an exaggerated male reproductive morph in a spider.</title>
        <authorList>
            <person name="Hendrickx F."/>
            <person name="De Corte Z."/>
            <person name="Sonet G."/>
            <person name="Van Belleghem S.M."/>
            <person name="Kostlbacher S."/>
            <person name="Vangestel C."/>
        </authorList>
    </citation>
    <scope>NUCLEOTIDE SEQUENCE [LARGE SCALE GENOMIC DNA]</scope>
    <source>
        <strain evidence="4">W744_W776</strain>
    </source>
</reference>
<evidence type="ECO:0000256" key="1">
    <source>
        <dbReference type="ARBA" id="ARBA00022737"/>
    </source>
</evidence>
<dbReference type="PANTHER" id="PTHR10627">
    <property type="entry name" value="SCP160"/>
    <property type="match status" value="1"/>
</dbReference>
<evidence type="ECO:0000259" key="3">
    <source>
        <dbReference type="SMART" id="SM00454"/>
    </source>
</evidence>
<keyword evidence="1" id="KW-0677">Repeat</keyword>
<dbReference type="SMART" id="SM00454">
    <property type="entry name" value="SAM"/>
    <property type="match status" value="1"/>
</dbReference>
<dbReference type="Gene3D" id="1.10.150.50">
    <property type="entry name" value="Transcription Factor, Ets-1"/>
    <property type="match status" value="1"/>
</dbReference>
<feature type="non-terminal residue" evidence="4">
    <location>
        <position position="1"/>
    </location>
</feature>
<proteinExistence type="predicted"/>
<dbReference type="Pfam" id="PF00536">
    <property type="entry name" value="SAM_1"/>
    <property type="match status" value="1"/>
</dbReference>
<gene>
    <name evidence="4" type="ORF">JTE90_006957</name>
</gene>
<evidence type="ECO:0000313" key="5">
    <source>
        <dbReference type="Proteomes" id="UP000827092"/>
    </source>
</evidence>
<dbReference type="InterPro" id="IPR001660">
    <property type="entry name" value="SAM"/>
</dbReference>
<comment type="caution">
    <text evidence="4">The sequence shown here is derived from an EMBL/GenBank/DDBJ whole genome shotgun (WGS) entry which is preliminary data.</text>
</comment>
<organism evidence="4 5">
    <name type="scientific">Oedothorax gibbosus</name>
    <dbReference type="NCBI Taxonomy" id="931172"/>
    <lineage>
        <taxon>Eukaryota</taxon>
        <taxon>Metazoa</taxon>
        <taxon>Ecdysozoa</taxon>
        <taxon>Arthropoda</taxon>
        <taxon>Chelicerata</taxon>
        <taxon>Arachnida</taxon>
        <taxon>Araneae</taxon>
        <taxon>Araneomorphae</taxon>
        <taxon>Entelegynae</taxon>
        <taxon>Araneoidea</taxon>
        <taxon>Linyphiidae</taxon>
        <taxon>Erigoninae</taxon>
        <taxon>Oedothorax</taxon>
    </lineage>
</organism>
<evidence type="ECO:0000313" key="4">
    <source>
        <dbReference type="EMBL" id="KAG8177015.1"/>
    </source>
</evidence>
<dbReference type="SUPFAM" id="SSF47769">
    <property type="entry name" value="SAM/Pointed domain"/>
    <property type="match status" value="1"/>
</dbReference>
<dbReference type="GO" id="GO:0005737">
    <property type="term" value="C:cytoplasm"/>
    <property type="evidence" value="ECO:0007669"/>
    <property type="project" value="TreeGrafter"/>
</dbReference>
<evidence type="ECO:0000256" key="2">
    <source>
        <dbReference type="SAM" id="MobiDB-lite"/>
    </source>
</evidence>
<dbReference type="EMBL" id="JAFNEN010000829">
    <property type="protein sequence ID" value="KAG8177015.1"/>
    <property type="molecule type" value="Genomic_DNA"/>
</dbReference>
<dbReference type="PANTHER" id="PTHR10627:SF69">
    <property type="entry name" value="PROTEIN BICAUDAL C"/>
    <property type="match status" value="1"/>
</dbReference>